<dbReference type="Gene3D" id="3.40.605.10">
    <property type="entry name" value="Aldehyde Dehydrogenase, Chain A, domain 1"/>
    <property type="match status" value="1"/>
</dbReference>
<dbReference type="PANTHER" id="PTHR11699">
    <property type="entry name" value="ALDEHYDE DEHYDROGENASE-RELATED"/>
    <property type="match status" value="1"/>
</dbReference>
<dbReference type="InterPro" id="IPR029510">
    <property type="entry name" value="Ald_DH_CS_GLU"/>
</dbReference>
<gene>
    <name evidence="8" type="ORF">TGAM01_v211126</name>
</gene>
<evidence type="ECO:0000259" key="7">
    <source>
        <dbReference type="Pfam" id="PF00171"/>
    </source>
</evidence>
<dbReference type="Gene3D" id="3.40.309.10">
    <property type="entry name" value="Aldehyde Dehydrogenase, Chain A, domain 2"/>
    <property type="match status" value="1"/>
</dbReference>
<evidence type="ECO:0000313" key="8">
    <source>
        <dbReference type="EMBL" id="PON20009.1"/>
    </source>
</evidence>
<dbReference type="InterPro" id="IPR016161">
    <property type="entry name" value="Ald_DH/histidinol_DH"/>
</dbReference>
<evidence type="ECO:0000313" key="9">
    <source>
        <dbReference type="Proteomes" id="UP000054821"/>
    </source>
</evidence>
<comment type="caution">
    <text evidence="8">The sequence shown here is derived from an EMBL/GenBank/DDBJ whole genome shotgun (WGS) entry which is preliminary data.</text>
</comment>
<proteinExistence type="inferred from homology"/>
<dbReference type="STRING" id="398673.A0A2P4Z6U3"/>
<dbReference type="RefSeq" id="XP_024404260.1">
    <property type="nucleotide sequence ID" value="XM_024550996.1"/>
</dbReference>
<evidence type="ECO:0000256" key="2">
    <source>
        <dbReference type="ARBA" id="ARBA00023002"/>
    </source>
</evidence>
<dbReference type="SUPFAM" id="SSF53720">
    <property type="entry name" value="ALDH-like"/>
    <property type="match status" value="1"/>
</dbReference>
<protein>
    <recommendedName>
        <fullName evidence="3">aldehyde dehydrogenase (NAD(+))</fullName>
        <ecNumber evidence="3">1.2.1.3</ecNumber>
    </recommendedName>
</protein>
<dbReference type="InterPro" id="IPR016163">
    <property type="entry name" value="Ald_DH_C"/>
</dbReference>
<dbReference type="GeneID" id="29991088"/>
<dbReference type="FunFam" id="3.40.309.10:FF:000012">
    <property type="entry name" value="Betaine aldehyde dehydrogenase"/>
    <property type="match status" value="1"/>
</dbReference>
<dbReference type="Pfam" id="PF00171">
    <property type="entry name" value="Aldedh"/>
    <property type="match status" value="1"/>
</dbReference>
<comment type="similarity">
    <text evidence="1 6">Belongs to the aldehyde dehydrogenase family.</text>
</comment>
<dbReference type="Proteomes" id="UP000054821">
    <property type="component" value="Unassembled WGS sequence"/>
</dbReference>
<dbReference type="InterPro" id="IPR016162">
    <property type="entry name" value="Ald_DH_N"/>
</dbReference>
<dbReference type="AlphaFoldDB" id="A0A2P4Z6U3"/>
<evidence type="ECO:0000256" key="3">
    <source>
        <dbReference type="ARBA" id="ARBA00024226"/>
    </source>
</evidence>
<keyword evidence="9" id="KW-1185">Reference proteome</keyword>
<comment type="catalytic activity">
    <reaction evidence="4">
        <text>an aldehyde + NAD(+) + H2O = a carboxylate + NADH + 2 H(+)</text>
        <dbReference type="Rhea" id="RHEA:16185"/>
        <dbReference type="ChEBI" id="CHEBI:15377"/>
        <dbReference type="ChEBI" id="CHEBI:15378"/>
        <dbReference type="ChEBI" id="CHEBI:17478"/>
        <dbReference type="ChEBI" id="CHEBI:29067"/>
        <dbReference type="ChEBI" id="CHEBI:57540"/>
        <dbReference type="ChEBI" id="CHEBI:57945"/>
        <dbReference type="EC" id="1.2.1.3"/>
    </reaction>
</comment>
<name>A0A2P4Z6U3_9HYPO</name>
<accession>A0A2P4Z6U3</accession>
<feature type="active site" evidence="5">
    <location>
        <position position="211"/>
    </location>
</feature>
<evidence type="ECO:0000256" key="5">
    <source>
        <dbReference type="PROSITE-ProRule" id="PRU10007"/>
    </source>
</evidence>
<dbReference type="GO" id="GO:0004029">
    <property type="term" value="F:aldehyde dehydrogenase (NAD+) activity"/>
    <property type="evidence" value="ECO:0007669"/>
    <property type="project" value="UniProtKB-EC"/>
</dbReference>
<dbReference type="PROSITE" id="PS00687">
    <property type="entry name" value="ALDEHYDE_DEHYDR_GLU"/>
    <property type="match status" value="1"/>
</dbReference>
<sequence>HEASDQDVNFAVSAAKTALEPWSELSWLARGRYLARLADAIKEAEGPLGDLEAECIGRPKSTYFDAAKGSECFRYFSQAPCPQGRTSPMDEKHSVLTVMQPVGVVAVIIPWNAPLIFFSKKVAPALAAGNTVVVKSSEKAPLTSLYVARLAKEAGFPPGVLNVLSGHGPNSGKALASHMDVRALSFTGSMRTGKDISVAAANSNLKNLILELGGKSPAIIFEDANIEDAAKDTAHSIQFLSGQNCMANSRIYVQQSIKKIFIEKFQKALESVRLGDPMDPQVNHGPQADKIQYNTVKRYIEEGKKTGKLVTKEEPAPGFFIRPVVFTGVPENAKIMKEEIFGPVAVINSFETEEEAVEKANDSEYGLYASVYTNDLNRAHRVSLKLQAGTVGVNCTGPTKGDFMPFGGQKGSGLQREGYLESMLTFMEPKAIILAKQLRAKL</sequence>
<dbReference type="FunFam" id="3.40.605.10:FF:000007">
    <property type="entry name" value="NAD/NADP-dependent betaine aldehyde dehydrogenase"/>
    <property type="match status" value="1"/>
</dbReference>
<dbReference type="EC" id="1.2.1.3" evidence="3"/>
<evidence type="ECO:0000256" key="4">
    <source>
        <dbReference type="ARBA" id="ARBA00049194"/>
    </source>
</evidence>
<feature type="domain" description="Aldehyde dehydrogenase" evidence="7">
    <location>
        <begin position="2"/>
        <end position="432"/>
    </location>
</feature>
<reference evidence="8 9" key="1">
    <citation type="journal article" date="2016" name="Genome Announc.">
        <title>Draft Whole-Genome Sequence of Trichoderma gamsii T6085, a Promising Biocontrol Agent of Fusarium Head Blight on Wheat.</title>
        <authorList>
            <person name="Baroncelli R."/>
            <person name="Zapparata A."/>
            <person name="Piaggeschi G."/>
            <person name="Sarrocco S."/>
            <person name="Vannacci G."/>
        </authorList>
    </citation>
    <scope>NUCLEOTIDE SEQUENCE [LARGE SCALE GENOMIC DNA]</scope>
    <source>
        <strain evidence="8 9">T6085</strain>
    </source>
</reference>
<evidence type="ECO:0000256" key="6">
    <source>
        <dbReference type="RuleBase" id="RU003345"/>
    </source>
</evidence>
<dbReference type="EMBL" id="JPDN02000097">
    <property type="protein sequence ID" value="PON20009.1"/>
    <property type="molecule type" value="Genomic_DNA"/>
</dbReference>
<evidence type="ECO:0000256" key="1">
    <source>
        <dbReference type="ARBA" id="ARBA00009986"/>
    </source>
</evidence>
<keyword evidence="2 6" id="KW-0560">Oxidoreductase</keyword>
<dbReference type="InterPro" id="IPR015590">
    <property type="entry name" value="Aldehyde_DH_dom"/>
</dbReference>
<organism evidence="8 9">
    <name type="scientific">Trichoderma gamsii</name>
    <dbReference type="NCBI Taxonomy" id="398673"/>
    <lineage>
        <taxon>Eukaryota</taxon>
        <taxon>Fungi</taxon>
        <taxon>Dikarya</taxon>
        <taxon>Ascomycota</taxon>
        <taxon>Pezizomycotina</taxon>
        <taxon>Sordariomycetes</taxon>
        <taxon>Hypocreomycetidae</taxon>
        <taxon>Hypocreales</taxon>
        <taxon>Hypocreaceae</taxon>
        <taxon>Trichoderma</taxon>
    </lineage>
</organism>
<feature type="non-terminal residue" evidence="8">
    <location>
        <position position="1"/>
    </location>
</feature>